<keyword evidence="3" id="KW-0808">Transferase</keyword>
<evidence type="ECO:0000256" key="7">
    <source>
        <dbReference type="ARBA" id="ARBA00023180"/>
    </source>
</evidence>
<name>A0A8H5TEV6_FUSHE</name>
<dbReference type="PANTHER" id="PTHR47844">
    <property type="entry name" value="SYNTHASE CPS1, PUTATIVE (AFU_ORTHOLOGUE AFUA_7G02500)-RELATED"/>
    <property type="match status" value="1"/>
</dbReference>
<proteinExistence type="predicted"/>
<keyword evidence="2" id="KW-0328">Glycosyltransferase</keyword>
<sequence>MLESPVTGPGSMVCLVFLGIILFFRLAKIGINMVGNRRYHAVILGQRPAVSHDNCCVILPVLNPDDPNLDGCLRSILENLPQHLYIVTIGTEAQNQVDSKLTRLRRQYISNTQISVGAVNKVNKRRMIAHAMSVIEGKVTVVTDQGVYWPRGFLRSALAPFDDLAVSAVAVPKVVRKPGNMLKAHWACILSLYHGFLADDNRAINALDRSALFGGSTVLFRTYSSAEQQFRAEFENNRSSFAREGVLHGEEHCFFNCYFLQEPGRVVFQDVPDTTVQIEMPSLFSFMGEYIRTTHSTWSLSVSMLHHKSRSTFPLTCFTTWLASFVSFTLVNDAFVIVLAYFDESLSHAKAFWIYVGAFMLTMQMLASLSTALYVRRSGAEYNFFTIFLCILLSFVGQYVLELLRIVAALTCWTKDIQVRMEADPEQAVDESNEPDWIWGSMQLMDSPRAGEFYLPMYYGERYRFAIE</sequence>
<feature type="transmembrane region" description="Helical" evidence="8">
    <location>
        <begin position="352"/>
        <end position="375"/>
    </location>
</feature>
<keyword evidence="10" id="KW-1185">Reference proteome</keyword>
<accession>A0A8H5TEV6</accession>
<dbReference type="GO" id="GO:0016757">
    <property type="term" value="F:glycosyltransferase activity"/>
    <property type="evidence" value="ECO:0007669"/>
    <property type="project" value="UniProtKB-KW"/>
</dbReference>
<comment type="caution">
    <text evidence="9">The sequence shown here is derived from an EMBL/GenBank/DDBJ whole genome shotgun (WGS) entry which is preliminary data.</text>
</comment>
<dbReference type="Proteomes" id="UP000567885">
    <property type="component" value="Unassembled WGS sequence"/>
</dbReference>
<dbReference type="EMBL" id="JAAGWQ010000073">
    <property type="protein sequence ID" value="KAF5670915.1"/>
    <property type="molecule type" value="Genomic_DNA"/>
</dbReference>
<evidence type="ECO:0008006" key="11">
    <source>
        <dbReference type="Google" id="ProtNLM"/>
    </source>
</evidence>
<dbReference type="SUPFAM" id="SSF53448">
    <property type="entry name" value="Nucleotide-diphospho-sugar transferases"/>
    <property type="match status" value="1"/>
</dbReference>
<protein>
    <recommendedName>
        <fullName evidence="11">Ceramide glucosyltransferase</fullName>
    </recommendedName>
</protein>
<evidence type="ECO:0000256" key="8">
    <source>
        <dbReference type="SAM" id="Phobius"/>
    </source>
</evidence>
<evidence type="ECO:0000256" key="4">
    <source>
        <dbReference type="ARBA" id="ARBA00022692"/>
    </source>
</evidence>
<evidence type="ECO:0000256" key="6">
    <source>
        <dbReference type="ARBA" id="ARBA00023136"/>
    </source>
</evidence>
<dbReference type="AlphaFoldDB" id="A0A8H5TEV6"/>
<evidence type="ECO:0000313" key="10">
    <source>
        <dbReference type="Proteomes" id="UP000567885"/>
    </source>
</evidence>
<reference evidence="9 10" key="1">
    <citation type="submission" date="2020-05" db="EMBL/GenBank/DDBJ databases">
        <title>Identification and distribution of gene clusters putatively required for synthesis of sphingolipid metabolism inhibitors in phylogenetically diverse species of the filamentous fungus Fusarium.</title>
        <authorList>
            <person name="Kim H.-S."/>
            <person name="Busman M."/>
            <person name="Brown D.W."/>
            <person name="Divon H."/>
            <person name="Uhlig S."/>
            <person name="Proctor R.H."/>
        </authorList>
    </citation>
    <scope>NUCLEOTIDE SEQUENCE [LARGE SCALE GENOMIC DNA]</scope>
    <source>
        <strain evidence="9 10">NRRL 20693</strain>
    </source>
</reference>
<dbReference type="InterPro" id="IPR029044">
    <property type="entry name" value="Nucleotide-diphossugar_trans"/>
</dbReference>
<keyword evidence="7" id="KW-0325">Glycoprotein</keyword>
<evidence type="ECO:0000313" key="9">
    <source>
        <dbReference type="EMBL" id="KAF5670915.1"/>
    </source>
</evidence>
<keyword evidence="6 8" id="KW-0472">Membrane</keyword>
<dbReference type="OrthoDB" id="5096213at2759"/>
<gene>
    <name evidence="9" type="ORF">FHETE_4363</name>
</gene>
<feature type="transmembrane region" description="Helical" evidence="8">
    <location>
        <begin position="6"/>
        <end position="27"/>
    </location>
</feature>
<dbReference type="GO" id="GO:0016020">
    <property type="term" value="C:membrane"/>
    <property type="evidence" value="ECO:0007669"/>
    <property type="project" value="UniProtKB-SubCell"/>
</dbReference>
<evidence type="ECO:0000256" key="2">
    <source>
        <dbReference type="ARBA" id="ARBA00022676"/>
    </source>
</evidence>
<feature type="transmembrane region" description="Helical" evidence="8">
    <location>
        <begin position="313"/>
        <end position="340"/>
    </location>
</feature>
<dbReference type="InterPro" id="IPR052427">
    <property type="entry name" value="Glycosyltrans_GT2/GT47"/>
</dbReference>
<feature type="transmembrane region" description="Helical" evidence="8">
    <location>
        <begin position="382"/>
        <end position="401"/>
    </location>
</feature>
<organism evidence="9 10">
    <name type="scientific">Fusarium heterosporum</name>
    <dbReference type="NCBI Taxonomy" id="42747"/>
    <lineage>
        <taxon>Eukaryota</taxon>
        <taxon>Fungi</taxon>
        <taxon>Dikarya</taxon>
        <taxon>Ascomycota</taxon>
        <taxon>Pezizomycotina</taxon>
        <taxon>Sordariomycetes</taxon>
        <taxon>Hypocreomycetidae</taxon>
        <taxon>Hypocreales</taxon>
        <taxon>Nectriaceae</taxon>
        <taxon>Fusarium</taxon>
        <taxon>Fusarium heterosporum species complex</taxon>
    </lineage>
</organism>
<evidence type="ECO:0000256" key="3">
    <source>
        <dbReference type="ARBA" id="ARBA00022679"/>
    </source>
</evidence>
<evidence type="ECO:0000256" key="1">
    <source>
        <dbReference type="ARBA" id="ARBA00004370"/>
    </source>
</evidence>
<evidence type="ECO:0000256" key="5">
    <source>
        <dbReference type="ARBA" id="ARBA00022989"/>
    </source>
</evidence>
<dbReference type="PANTHER" id="PTHR47844:SF1">
    <property type="entry name" value="EXOSTOSIN-LIKE 2"/>
    <property type="match status" value="1"/>
</dbReference>
<keyword evidence="4 8" id="KW-0812">Transmembrane</keyword>
<keyword evidence="5 8" id="KW-1133">Transmembrane helix</keyword>
<comment type="subcellular location">
    <subcellularLocation>
        <location evidence="1">Membrane</location>
    </subcellularLocation>
</comment>